<dbReference type="Proteomes" id="UP001153269">
    <property type="component" value="Unassembled WGS sequence"/>
</dbReference>
<organism evidence="1 2">
    <name type="scientific">Pleuronectes platessa</name>
    <name type="common">European plaice</name>
    <dbReference type="NCBI Taxonomy" id="8262"/>
    <lineage>
        <taxon>Eukaryota</taxon>
        <taxon>Metazoa</taxon>
        <taxon>Chordata</taxon>
        <taxon>Craniata</taxon>
        <taxon>Vertebrata</taxon>
        <taxon>Euteleostomi</taxon>
        <taxon>Actinopterygii</taxon>
        <taxon>Neopterygii</taxon>
        <taxon>Teleostei</taxon>
        <taxon>Neoteleostei</taxon>
        <taxon>Acanthomorphata</taxon>
        <taxon>Carangaria</taxon>
        <taxon>Pleuronectiformes</taxon>
        <taxon>Pleuronectoidei</taxon>
        <taxon>Pleuronectidae</taxon>
        <taxon>Pleuronectes</taxon>
    </lineage>
</organism>
<comment type="caution">
    <text evidence="1">The sequence shown here is derived from an EMBL/GenBank/DDBJ whole genome shotgun (WGS) entry which is preliminary data.</text>
</comment>
<dbReference type="AlphaFoldDB" id="A0A9N7V2S2"/>
<protein>
    <submittedName>
        <fullName evidence="1">Uncharacterized protein</fullName>
    </submittedName>
</protein>
<proteinExistence type="predicted"/>
<reference evidence="1" key="1">
    <citation type="submission" date="2020-03" db="EMBL/GenBank/DDBJ databases">
        <authorList>
            <person name="Weist P."/>
        </authorList>
    </citation>
    <scope>NUCLEOTIDE SEQUENCE</scope>
</reference>
<dbReference type="EMBL" id="CADEAL010002691">
    <property type="protein sequence ID" value="CAB1441715.1"/>
    <property type="molecule type" value="Genomic_DNA"/>
</dbReference>
<accession>A0A9N7V2S2</accession>
<evidence type="ECO:0000313" key="1">
    <source>
        <dbReference type="EMBL" id="CAB1441715.1"/>
    </source>
</evidence>
<gene>
    <name evidence="1" type="ORF">PLEPLA_LOCUS29464</name>
</gene>
<sequence length="73" mass="8093">MAPPPLRAEADSRGVFGLEPCRAEGAAEHDTCVEELRRLRPPGSQERQRERGRKVLVSLLLLLHTLPPSLLLS</sequence>
<name>A0A9N7V2S2_PLEPL</name>
<feature type="non-terminal residue" evidence="1">
    <location>
        <position position="73"/>
    </location>
</feature>
<evidence type="ECO:0000313" key="2">
    <source>
        <dbReference type="Proteomes" id="UP001153269"/>
    </source>
</evidence>
<keyword evidence="2" id="KW-1185">Reference proteome</keyword>